<feature type="region of interest" description="Disordered" evidence="1">
    <location>
        <begin position="65"/>
        <end position="87"/>
    </location>
</feature>
<evidence type="ECO:0000313" key="2">
    <source>
        <dbReference type="EMBL" id="QGU08755.1"/>
    </source>
</evidence>
<organism evidence="2 3">
    <name type="scientific">Corynebacterium occultum</name>
    <dbReference type="NCBI Taxonomy" id="2675219"/>
    <lineage>
        <taxon>Bacteria</taxon>
        <taxon>Bacillati</taxon>
        <taxon>Actinomycetota</taxon>
        <taxon>Actinomycetes</taxon>
        <taxon>Mycobacteriales</taxon>
        <taxon>Corynebacteriaceae</taxon>
        <taxon>Corynebacterium</taxon>
    </lineage>
</organism>
<dbReference type="EMBL" id="CP046456">
    <property type="protein sequence ID" value="QGU08755.1"/>
    <property type="molecule type" value="Genomic_DNA"/>
</dbReference>
<evidence type="ECO:0000256" key="1">
    <source>
        <dbReference type="SAM" id="MobiDB-lite"/>
    </source>
</evidence>
<keyword evidence="2" id="KW-0614">Plasmid</keyword>
<name>A0A6B8WBS0_9CORY</name>
<accession>A0A6B8WBS0</accession>
<sequence length="87" mass="9616">MCYVVSTVGRWVLFHNDGGTAMAASTTENGRARGRQLAGQQIYHRLHPRPVSRALLQHNARDLADAVTTDQTTDKDCHARQDEAAVE</sequence>
<evidence type="ECO:0000313" key="3">
    <source>
        <dbReference type="Proteomes" id="UP000424462"/>
    </source>
</evidence>
<keyword evidence="3" id="KW-1185">Reference proteome</keyword>
<geneLocation type="plasmid" evidence="3">
    <name>pcoccu</name>
</geneLocation>
<feature type="compositionally biased region" description="Basic and acidic residues" evidence="1">
    <location>
        <begin position="72"/>
        <end position="87"/>
    </location>
</feature>
<reference evidence="2 3" key="1">
    <citation type="submission" date="2019-11" db="EMBL/GenBank/DDBJ databases">
        <title>Complete genome sequence of Corynebacterium kalinowskii 1959, a novel Corynebacterium species isolated from soil of a small paddock in Vilsendorf, Germany.</title>
        <authorList>
            <person name="Schaffert L."/>
            <person name="Ruwe M."/>
            <person name="Milse J."/>
            <person name="Hanuschka K."/>
            <person name="Ortseifen V."/>
            <person name="Droste J."/>
            <person name="Brandt D."/>
            <person name="Schlueter L."/>
            <person name="Kutter Y."/>
            <person name="Vinke S."/>
            <person name="Viehoefer P."/>
            <person name="Jacob L."/>
            <person name="Luebke N.-C."/>
            <person name="Schulte-Berndt E."/>
            <person name="Hain C."/>
            <person name="Linder M."/>
            <person name="Schmidt P."/>
            <person name="Wollenschlaeger L."/>
            <person name="Luttermann T."/>
            <person name="Thieme E."/>
            <person name="Hassa J."/>
            <person name="Haak M."/>
            <person name="Wittchen M."/>
            <person name="Mentz A."/>
            <person name="Persicke M."/>
            <person name="Busche T."/>
            <person name="Ruckert C."/>
        </authorList>
    </citation>
    <scope>NUCLEOTIDE SEQUENCE [LARGE SCALE GENOMIC DNA]</scope>
    <source>
        <strain evidence="2 3">2039</strain>
        <plasmid evidence="3">pcoccu</plasmid>
    </source>
</reference>
<dbReference type="Proteomes" id="UP000424462">
    <property type="component" value="Plasmid pCOCCU"/>
</dbReference>
<protein>
    <submittedName>
        <fullName evidence="2">Uncharacterized protein</fullName>
    </submittedName>
</protein>
<dbReference type="AlphaFoldDB" id="A0A6B8WBS0"/>
<proteinExistence type="predicted"/>
<dbReference type="KEGG" id="cok:COCCU_14325"/>
<gene>
    <name evidence="2" type="ORF">COCCU_14325</name>
</gene>